<feature type="domain" description="LamG-like jellyroll fold" evidence="5">
    <location>
        <begin position="976"/>
        <end position="1120"/>
    </location>
</feature>
<feature type="transmembrane region" description="Helical" evidence="4">
    <location>
        <begin position="21"/>
        <end position="40"/>
    </location>
</feature>
<dbReference type="Proteomes" id="UP000649955">
    <property type="component" value="Unassembled WGS sequence"/>
</dbReference>
<comment type="caution">
    <text evidence="6">The sequence shown here is derived from an EMBL/GenBank/DDBJ whole genome shotgun (WGS) entry which is preliminary data.</text>
</comment>
<feature type="region of interest" description="Disordered" evidence="3">
    <location>
        <begin position="37"/>
        <end position="64"/>
    </location>
</feature>
<evidence type="ECO:0000256" key="1">
    <source>
        <dbReference type="ARBA" id="ARBA00022729"/>
    </source>
</evidence>
<feature type="domain" description="LamG-like jellyroll fold" evidence="5">
    <location>
        <begin position="761"/>
        <end position="899"/>
    </location>
</feature>
<evidence type="ECO:0000256" key="3">
    <source>
        <dbReference type="SAM" id="MobiDB-lite"/>
    </source>
</evidence>
<protein>
    <recommendedName>
        <fullName evidence="5">LamG-like jellyroll fold domain-containing protein</fullName>
    </recommendedName>
</protein>
<dbReference type="SUPFAM" id="SSF49899">
    <property type="entry name" value="Concanavalin A-like lectins/glucanases"/>
    <property type="match status" value="4"/>
</dbReference>
<dbReference type="PANTHER" id="PTHR46943">
    <property type="entry name" value="PENTRAXIN-RELATED PROTEIN PTX3"/>
    <property type="match status" value="1"/>
</dbReference>
<keyword evidence="7" id="KW-1185">Reference proteome</keyword>
<feature type="domain" description="LamG-like jellyroll fold" evidence="5">
    <location>
        <begin position="1193"/>
        <end position="1341"/>
    </location>
</feature>
<reference evidence="7" key="1">
    <citation type="journal article" date="2019" name="Int. J. Syst. Evol. Microbiol.">
        <title>The Global Catalogue of Microorganisms (GCM) 10K type strain sequencing project: providing services to taxonomists for standard genome sequencing and annotation.</title>
        <authorList>
            <consortium name="The Broad Institute Genomics Platform"/>
            <consortium name="The Broad Institute Genome Sequencing Center for Infectious Disease"/>
            <person name="Wu L."/>
            <person name="Ma J."/>
        </authorList>
    </citation>
    <scope>NUCLEOTIDE SEQUENCE [LARGE SCALE GENOMIC DNA]</scope>
    <source>
        <strain evidence="7">CGMCC 4.7680</strain>
    </source>
</reference>
<keyword evidence="4" id="KW-1133">Transmembrane helix</keyword>
<feature type="domain" description="LamG-like jellyroll fold" evidence="5">
    <location>
        <begin position="1414"/>
        <end position="1575"/>
    </location>
</feature>
<dbReference type="InterPro" id="IPR006558">
    <property type="entry name" value="LamG-like"/>
</dbReference>
<dbReference type="SMART" id="SM00560">
    <property type="entry name" value="LamGL"/>
    <property type="match status" value="4"/>
</dbReference>
<evidence type="ECO:0000313" key="6">
    <source>
        <dbReference type="EMBL" id="GHG42683.1"/>
    </source>
</evidence>
<dbReference type="InterPro" id="IPR010916">
    <property type="entry name" value="TonB_box_CS"/>
</dbReference>
<keyword evidence="4" id="KW-0472">Membrane</keyword>
<evidence type="ECO:0000259" key="5">
    <source>
        <dbReference type="SMART" id="SM00560"/>
    </source>
</evidence>
<dbReference type="EMBL" id="BNAW01000054">
    <property type="protein sequence ID" value="GHG42683.1"/>
    <property type="molecule type" value="Genomic_DNA"/>
</dbReference>
<dbReference type="PANTHER" id="PTHR46943:SF1">
    <property type="entry name" value="PENTRAXIN-RELATED PROTEIN PTX3"/>
    <property type="match status" value="1"/>
</dbReference>
<evidence type="ECO:0000256" key="2">
    <source>
        <dbReference type="ARBA" id="ARBA00023157"/>
    </source>
</evidence>
<keyword evidence="2" id="KW-1015">Disulfide bond</keyword>
<dbReference type="PROSITE" id="PS00430">
    <property type="entry name" value="TONB_DEPENDENT_REC_1"/>
    <property type="match status" value="1"/>
</dbReference>
<gene>
    <name evidence="6" type="ORF">GCM10017567_75700</name>
</gene>
<feature type="region of interest" description="Disordered" evidence="3">
    <location>
        <begin position="1133"/>
        <end position="1172"/>
    </location>
</feature>
<organism evidence="6 7">
    <name type="scientific">Amycolatopsis bullii</name>
    <dbReference type="NCBI Taxonomy" id="941987"/>
    <lineage>
        <taxon>Bacteria</taxon>
        <taxon>Bacillati</taxon>
        <taxon>Actinomycetota</taxon>
        <taxon>Actinomycetes</taxon>
        <taxon>Pseudonocardiales</taxon>
        <taxon>Pseudonocardiaceae</taxon>
        <taxon>Amycolatopsis</taxon>
    </lineage>
</organism>
<accession>A0ABQ3KPI0</accession>
<evidence type="ECO:0000256" key="4">
    <source>
        <dbReference type="SAM" id="Phobius"/>
    </source>
</evidence>
<feature type="compositionally biased region" description="Polar residues" evidence="3">
    <location>
        <begin position="1142"/>
        <end position="1163"/>
    </location>
</feature>
<keyword evidence="4" id="KW-0812">Transmembrane</keyword>
<dbReference type="Gene3D" id="2.60.120.200">
    <property type="match status" value="4"/>
</dbReference>
<feature type="region of interest" description="Disordered" evidence="3">
    <location>
        <begin position="611"/>
        <end position="630"/>
    </location>
</feature>
<dbReference type="InterPro" id="IPR042837">
    <property type="entry name" value="PTX3"/>
</dbReference>
<dbReference type="Pfam" id="PF13385">
    <property type="entry name" value="Laminin_G_3"/>
    <property type="match status" value="4"/>
</dbReference>
<proteinExistence type="predicted"/>
<sequence>MNTSREVFVTHSRARTPRVRSFGSWMASLILIATATTTGFSGDGSPRGPRSVEEPHRIAQASDDATAMRAARAQGTRVEVLAERTETVTVYANPDGTHTSEMTAVPTRVKKGAEWVAIDTTLQARPDGTVAPRAGADDVTLSGGGAGALIRLRSGPAELALRWPGGLPRPVLHGNEATYHDVLPGVDLMLRAEVRGYSQLLLVKDAAAARNLALVRISFPVEARGVRLTAEDSGALRAVDDAGRPVFQSPPSVMWDSSRSRREAPVGVKVAGDLLNLVPDKGFLADPATVYPVAIDPTQSPMAPTAWATVVGGHPDQSYWGHSADDRHPEWAQVGQCYRAVPDECKGIGEAWSYFRFNTQDMLRDKPVLSAKFYTKVAYSPSSSCGQTHQLHWVYQDIGSGLTFRNKPEWDGQWKDFPAPCTGAGVEVNLDRNSLNGTGFTTFYLRAANGNDQNAWRKYYVSAETLLQATWNRSPNTPTNLSTDPPLPQPCRWCAGKPYVSNDSIGLIATLSDPDSDNIYPKWWVTIQGGAPVLTQYNPGPSGAARRHDVQLGDDLNGLEVSWSVQAHDTEAESAAVGLRPFVVDRVSPTVRPTVAGALYKEDNRWHGGAGVPGSFTFGPGTCPPPKPGDPPCDVKDIDHYLYGWQDTPSTWVDAGALGGTATVSTAPPGDGPQALRVQSVDRAGNRSPILTSHVYVRAGSGSLGQWSFEGKPTDSAFLGDRHGTLNGNASYTTGAVGTAIQLDGNADSTVTMPPAFPTESSFSVSAWVRPDRLTSGMAALSQDGENTSSWWLSYDNAANRWSFLVGEKDQRMWGVTNQKAVPVAGEWTHLTGVYDRQARELRLYVNGSQVERQAADFAAAPSTGVITVGRLKWNTQFGVPWAGAVDEVQVFDRPLSDAEVGAMVSRDNVRTGHWRFDDDRLGAAARNSVTGGADLTLSGGAQFVDNGALGKAVRLDGASGQAATAPDRPVVHTDRSFSVTAWVTPRVFPTGQYDSVTAVSQDGAANSGFYLQRHWSGKWMFMKAGTDRTDNAEWVGAGSISNASLNVPVHLTGVYDATARELTIYVNGERGYTAKLSQPAWDATGPLVVGRAKSLGNPGDFFNGQVDEVRTYNRALAAEEIQAIVSQSDVPAGSWKLDGNANDSSGNNRNGTAIGSAQWTDGQSKDPDPADKALRLNGSNAVTTQNAVNSAESYTVAAWVKLDSVNCQCTVVSQDATYSNGFSLSVGRDSRGLPTWVMFAGSGDRQGANPLGTYLIWGEPQAGVWTHVAAVYNKQRGRIELYINGVLIGQTLHTGAINATGPLQIGRTKWWSVDPGNPYVNYFVGALDDVKVYPRALFADEIRAMAGRDPSLVHNWQLNEAGGTQAAADSVGVRGATLPPAGASFGPGRAGGAITLSGASAVSTSGVDLRTDQSFTVSAWVKLTDPGGCGGVCASTAVSLDGGAANPSTKFRLGHRIDPIKAPGPRGKWVFGMTPRTSDEENVAAISVNPGEFNTWMLLVGVYDAASKKIELYVYSDIPGDEPDYATGTVTVPWHGSGGLQIGRGTNAVDGRPGEYWKGAIDDVRLYNGNLDAARLNALYKSYPAVTS</sequence>
<evidence type="ECO:0000313" key="7">
    <source>
        <dbReference type="Proteomes" id="UP000649955"/>
    </source>
</evidence>
<keyword evidence="1" id="KW-0732">Signal</keyword>
<name>A0ABQ3KPI0_9PSEU</name>
<dbReference type="InterPro" id="IPR013320">
    <property type="entry name" value="ConA-like_dom_sf"/>
</dbReference>